<name>A0ABT2RLA2_9FIRM</name>
<gene>
    <name evidence="4" type="ORF">OCV99_06445</name>
</gene>
<dbReference type="InterPro" id="IPR027417">
    <property type="entry name" value="P-loop_NTPase"/>
</dbReference>
<dbReference type="InterPro" id="IPR038734">
    <property type="entry name" value="YhaN_AAA"/>
</dbReference>
<dbReference type="EMBL" id="JAOQJU010000004">
    <property type="protein sequence ID" value="MCU6686199.1"/>
    <property type="molecule type" value="Genomic_DNA"/>
</dbReference>
<comment type="caution">
    <text evidence="4">The sequence shown here is derived from an EMBL/GenBank/DDBJ whole genome shotgun (WGS) entry which is preliminary data.</text>
</comment>
<evidence type="ECO:0000259" key="3">
    <source>
        <dbReference type="Pfam" id="PF13514"/>
    </source>
</evidence>
<feature type="coiled-coil region" evidence="1">
    <location>
        <begin position="342"/>
        <end position="400"/>
    </location>
</feature>
<keyword evidence="5" id="KW-1185">Reference proteome</keyword>
<feature type="coiled-coil region" evidence="1">
    <location>
        <begin position="169"/>
        <end position="232"/>
    </location>
</feature>
<evidence type="ECO:0000256" key="2">
    <source>
        <dbReference type="SAM" id="Phobius"/>
    </source>
</evidence>
<dbReference type="PANTHER" id="PTHR41259">
    <property type="entry name" value="DOUBLE-STRAND BREAK REPAIR RAD50 ATPASE, PUTATIVE-RELATED"/>
    <property type="match status" value="1"/>
</dbReference>
<keyword evidence="2" id="KW-0472">Membrane</keyword>
<dbReference type="PANTHER" id="PTHR41259:SF1">
    <property type="entry name" value="DOUBLE-STRAND BREAK REPAIR RAD50 ATPASE, PUTATIVE-RELATED"/>
    <property type="match status" value="1"/>
</dbReference>
<accession>A0ABT2RLA2</accession>
<dbReference type="Proteomes" id="UP001652431">
    <property type="component" value="Unassembled WGS sequence"/>
</dbReference>
<keyword evidence="2" id="KW-0812">Transmembrane</keyword>
<feature type="transmembrane region" description="Helical" evidence="2">
    <location>
        <begin position="256"/>
        <end position="277"/>
    </location>
</feature>
<sequence length="519" mass="60600">MEIRELELNNFGRFTEKRVNLQGGIQLLYGENEAGKSTVHTFIRGMLFGMERGRGRASVNDTFSRYEPWENPNYYAGVMIFECGGKRFRLERHFDKYQKGARLVCLEDGEELSVADGDLEMLLSGLDAAGYGDTYDIGQLRAKTSQALADELKNYATNYYMTGDGEIDLAAAQNALLARRKEIDREEKRMMEERQVQREKLEQEASYVWRDMHRLEEELEDVEEAIACREKREKEGREAQGRENKRMIDEIRPSKWRIHPLEVIGILAVIIAAFLFVPKPWNAFLTIVIALAGGIYVWNRLKESKKKAKTPPEIILEEITPEEEKASKEQLLWERAHVSSEWKEKQIEYENMQEQMEELAELPQDYQEHDRRRAAVTMAMERLEELSADIQKQMTQELNRRASEIIEEITGGRYHRLVADESLHMSLIKADRKIGMERVSQGTLEQIYFALRMAVGQMLYGGEYPIILDDTFAFYDDVRLENTLRWLARQENQILLFTCQKREEQLMKKMGISCKFRLI</sequence>
<keyword evidence="2" id="KW-1133">Transmembrane helix</keyword>
<feature type="domain" description="YhaN AAA" evidence="3">
    <location>
        <begin position="1"/>
        <end position="200"/>
    </location>
</feature>
<dbReference type="RefSeq" id="WP_158369259.1">
    <property type="nucleotide sequence ID" value="NZ_JAOQJU010000004.1"/>
</dbReference>
<proteinExistence type="predicted"/>
<dbReference type="Pfam" id="PF13514">
    <property type="entry name" value="AAA_27"/>
    <property type="match status" value="1"/>
</dbReference>
<dbReference type="Gene3D" id="3.40.50.300">
    <property type="entry name" value="P-loop containing nucleotide triphosphate hydrolases"/>
    <property type="match status" value="2"/>
</dbReference>
<evidence type="ECO:0000313" key="4">
    <source>
        <dbReference type="EMBL" id="MCU6686199.1"/>
    </source>
</evidence>
<dbReference type="SUPFAM" id="SSF52540">
    <property type="entry name" value="P-loop containing nucleoside triphosphate hydrolases"/>
    <property type="match status" value="1"/>
</dbReference>
<feature type="transmembrane region" description="Helical" evidence="2">
    <location>
        <begin position="283"/>
        <end position="299"/>
    </location>
</feature>
<evidence type="ECO:0000256" key="1">
    <source>
        <dbReference type="SAM" id="Coils"/>
    </source>
</evidence>
<protein>
    <submittedName>
        <fullName evidence="4">AAA family ATPase</fullName>
    </submittedName>
</protein>
<keyword evidence="1" id="KW-0175">Coiled coil</keyword>
<evidence type="ECO:0000313" key="5">
    <source>
        <dbReference type="Proteomes" id="UP001652431"/>
    </source>
</evidence>
<organism evidence="4 5">
    <name type="scientific">Dorea acetigenes</name>
    <dbReference type="NCBI Taxonomy" id="2981787"/>
    <lineage>
        <taxon>Bacteria</taxon>
        <taxon>Bacillati</taxon>
        <taxon>Bacillota</taxon>
        <taxon>Clostridia</taxon>
        <taxon>Lachnospirales</taxon>
        <taxon>Lachnospiraceae</taxon>
        <taxon>Dorea</taxon>
    </lineage>
</organism>
<reference evidence="4 5" key="1">
    <citation type="journal article" date="2021" name="ISME Commun">
        <title>Automated analysis of genomic sequences facilitates high-throughput and comprehensive description of bacteria.</title>
        <authorList>
            <person name="Hitch T.C.A."/>
        </authorList>
    </citation>
    <scope>NUCLEOTIDE SEQUENCE [LARGE SCALE GENOMIC DNA]</scope>
    <source>
        <strain evidence="4 5">Sanger_03</strain>
    </source>
</reference>